<gene>
    <name evidence="2" type="ORF">BG006_009741</name>
</gene>
<comment type="caution">
    <text evidence="2">The sequence shown here is derived from an EMBL/GenBank/DDBJ whole genome shotgun (WGS) entry which is preliminary data.</text>
</comment>
<protein>
    <submittedName>
        <fullName evidence="2">Uncharacterized protein</fullName>
    </submittedName>
</protein>
<accession>A0A9P5VJ72</accession>
<sequence length="447" mass="47647">MDPTANNVRNSQNGRDPDSKGKGKASNTNTSSLLGSIAGSAKSLASALDPTRPQSGYGASSSVLGSASGGDTKQQAAFSSSTSYQQATRALETLQSTSSLSTSGTVQQSGFRSVGPKAGGGGGGMAMDWDSFLSSSESTIDDKPYQPSSFSAFTDLRSTGESSRPIFPTTTTATETAPVRALPPLANAYQSHLSQPMNLTPANHAAFLEYLKSTATRSLPQPSGQVASVTTSSGPTASSSANQQPFQRQTPAYQPYTPLRSSAQPLFSRDVQFQQQQDGGDVLAFLNSASYTDFVDEVESAGLEKHQHERRQFHYAPGMVSQPGLSHLMSLIQHLPSERQDIVQYLLQQGTYTDDVYSMPFGWDGRDEAASLQATLLEQDQFLRRQQNGTGSGRGEQGEDATTAEMERVLAEIVADAKKEVSTGQTQGKALDRLLMVRSHITMGTKL</sequence>
<evidence type="ECO:0000313" key="3">
    <source>
        <dbReference type="Proteomes" id="UP000696485"/>
    </source>
</evidence>
<feature type="compositionally biased region" description="Polar residues" evidence="1">
    <location>
        <begin position="71"/>
        <end position="80"/>
    </location>
</feature>
<feature type="compositionally biased region" description="Polar residues" evidence="1">
    <location>
        <begin position="242"/>
        <end position="252"/>
    </location>
</feature>
<feature type="region of interest" description="Disordered" evidence="1">
    <location>
        <begin position="1"/>
        <end position="80"/>
    </location>
</feature>
<feature type="region of interest" description="Disordered" evidence="1">
    <location>
        <begin position="95"/>
        <end position="130"/>
    </location>
</feature>
<feature type="region of interest" description="Disordered" evidence="1">
    <location>
        <begin position="218"/>
        <end position="260"/>
    </location>
</feature>
<name>A0A9P5VJ72_9FUNG</name>
<feature type="compositionally biased region" description="Low complexity" evidence="1">
    <location>
        <begin position="95"/>
        <end position="110"/>
    </location>
</feature>
<organism evidence="2 3">
    <name type="scientific">Podila minutissima</name>
    <dbReference type="NCBI Taxonomy" id="64525"/>
    <lineage>
        <taxon>Eukaryota</taxon>
        <taxon>Fungi</taxon>
        <taxon>Fungi incertae sedis</taxon>
        <taxon>Mucoromycota</taxon>
        <taxon>Mortierellomycotina</taxon>
        <taxon>Mortierellomycetes</taxon>
        <taxon>Mortierellales</taxon>
        <taxon>Mortierellaceae</taxon>
        <taxon>Podila</taxon>
    </lineage>
</organism>
<dbReference type="Proteomes" id="UP000696485">
    <property type="component" value="Unassembled WGS sequence"/>
</dbReference>
<feature type="compositionally biased region" description="Polar residues" evidence="1">
    <location>
        <begin position="25"/>
        <end position="34"/>
    </location>
</feature>
<proteinExistence type="predicted"/>
<dbReference type="AlphaFoldDB" id="A0A9P5VJ72"/>
<keyword evidence="3" id="KW-1185">Reference proteome</keyword>
<evidence type="ECO:0000313" key="2">
    <source>
        <dbReference type="EMBL" id="KAF9326876.1"/>
    </source>
</evidence>
<feature type="compositionally biased region" description="Polar residues" evidence="1">
    <location>
        <begin position="1"/>
        <end position="14"/>
    </location>
</feature>
<dbReference type="EMBL" id="JAAAUY010000725">
    <property type="protein sequence ID" value="KAF9326876.1"/>
    <property type="molecule type" value="Genomic_DNA"/>
</dbReference>
<reference evidence="2" key="1">
    <citation type="journal article" date="2020" name="Fungal Divers.">
        <title>Resolving the Mortierellaceae phylogeny through synthesis of multi-gene phylogenetics and phylogenomics.</title>
        <authorList>
            <person name="Vandepol N."/>
            <person name="Liber J."/>
            <person name="Desiro A."/>
            <person name="Na H."/>
            <person name="Kennedy M."/>
            <person name="Barry K."/>
            <person name="Grigoriev I.V."/>
            <person name="Miller A.N."/>
            <person name="O'Donnell K."/>
            <person name="Stajich J.E."/>
            <person name="Bonito G."/>
        </authorList>
    </citation>
    <scope>NUCLEOTIDE SEQUENCE</scope>
    <source>
        <strain evidence="2">NVP1</strain>
    </source>
</reference>
<evidence type="ECO:0000256" key="1">
    <source>
        <dbReference type="SAM" id="MobiDB-lite"/>
    </source>
</evidence>
<feature type="compositionally biased region" description="Low complexity" evidence="1">
    <location>
        <begin position="55"/>
        <end position="70"/>
    </location>
</feature>
<feature type="compositionally biased region" description="Low complexity" evidence="1">
    <location>
        <begin position="227"/>
        <end position="241"/>
    </location>
</feature>